<reference evidence="13 14" key="1">
    <citation type="journal article" date="2019" name="Sci. Rep.">
        <title>Comparative genomics of chytrid fungi reveal insights into the obligate biotrophic and pathogenic lifestyle of Synchytrium endobioticum.</title>
        <authorList>
            <person name="van de Vossenberg B.T.L.H."/>
            <person name="Warris S."/>
            <person name="Nguyen H.D.T."/>
            <person name="van Gent-Pelzer M.P.E."/>
            <person name="Joly D.L."/>
            <person name="van de Geest H.C."/>
            <person name="Bonants P.J.M."/>
            <person name="Smith D.S."/>
            <person name="Levesque C.A."/>
            <person name="van der Lee T.A.J."/>
        </authorList>
    </citation>
    <scope>NUCLEOTIDE SEQUENCE [LARGE SCALE GENOMIC DNA]</scope>
    <source>
        <strain evidence="13 14">MB42</strain>
    </source>
</reference>
<dbReference type="GO" id="GO:0098552">
    <property type="term" value="C:side of membrane"/>
    <property type="evidence" value="ECO:0007669"/>
    <property type="project" value="UniProtKB-KW"/>
</dbReference>
<dbReference type="Proteomes" id="UP000317494">
    <property type="component" value="Unassembled WGS sequence"/>
</dbReference>
<dbReference type="SUPFAM" id="SSF51445">
    <property type="entry name" value="(Trans)glycosidases"/>
    <property type="match status" value="1"/>
</dbReference>
<dbReference type="InterPro" id="IPR013951">
    <property type="entry name" value="Rxt3"/>
</dbReference>
<evidence type="ECO:0000256" key="7">
    <source>
        <dbReference type="ARBA" id="ARBA00023157"/>
    </source>
</evidence>
<evidence type="ECO:0000256" key="11">
    <source>
        <dbReference type="SAM" id="MobiDB-lite"/>
    </source>
</evidence>
<dbReference type="GO" id="GO:0031505">
    <property type="term" value="P:fungal-type cell wall organization"/>
    <property type="evidence" value="ECO:0007669"/>
    <property type="project" value="TreeGrafter"/>
</dbReference>
<keyword evidence="4 10" id="KW-0336">GPI-anchor</keyword>
<feature type="compositionally biased region" description="Polar residues" evidence="11">
    <location>
        <begin position="1127"/>
        <end position="1150"/>
    </location>
</feature>
<feature type="compositionally biased region" description="Polar residues" evidence="11">
    <location>
        <begin position="1100"/>
        <end position="1114"/>
    </location>
</feature>
<feature type="compositionally biased region" description="Basic and acidic residues" evidence="11">
    <location>
        <begin position="541"/>
        <end position="551"/>
    </location>
</feature>
<feature type="compositionally biased region" description="Polar residues" evidence="11">
    <location>
        <begin position="717"/>
        <end position="748"/>
    </location>
</feature>
<feature type="compositionally biased region" description="Low complexity" evidence="11">
    <location>
        <begin position="854"/>
        <end position="866"/>
    </location>
</feature>
<dbReference type="PANTHER" id="PTHR31468:SF2">
    <property type="entry name" value="1,3-BETA-GLUCANOSYLTRANSFERASE GAS1"/>
    <property type="match status" value="1"/>
</dbReference>
<dbReference type="SMART" id="SM00768">
    <property type="entry name" value="X8"/>
    <property type="match status" value="1"/>
</dbReference>
<dbReference type="PANTHER" id="PTHR31468">
    <property type="entry name" value="1,3-BETA-GLUCANOSYLTRANSFERASE GAS1"/>
    <property type="match status" value="1"/>
</dbReference>
<feature type="compositionally biased region" description="Polar residues" evidence="11">
    <location>
        <begin position="1165"/>
        <end position="1176"/>
    </location>
</feature>
<feature type="domain" description="X8" evidence="12">
    <location>
        <begin position="396"/>
        <end position="500"/>
    </location>
</feature>
<dbReference type="InterPro" id="IPR036609">
    <property type="entry name" value="LCCL_sf"/>
</dbReference>
<dbReference type="InterPro" id="IPR017853">
    <property type="entry name" value="GH"/>
</dbReference>
<comment type="similarity">
    <text evidence="3 10">Belongs to the glycosyl hydrolase 72 family.</text>
</comment>
<comment type="caution">
    <text evidence="13">The sequence shown here is derived from an EMBL/GenBank/DDBJ whole genome shotgun (WGS) entry which is preliminary data.</text>
</comment>
<dbReference type="VEuPathDB" id="FungiDB:SeMB42_g03908"/>
<dbReference type="Pfam" id="PF08642">
    <property type="entry name" value="Rxt3"/>
    <property type="match status" value="1"/>
</dbReference>
<comment type="function">
    <text evidence="10">Splits internally a 1,3-beta-glucan molecule and transfers the newly generated reducing end (the donor) to the non-reducing end of another 1,3-beta-glucan molecule (the acceptor) forming a 1,3-beta linkage, resulting in the elongation of 1,3-beta-glucan chains in the cell wall.</text>
</comment>
<dbReference type="GO" id="GO:0005886">
    <property type="term" value="C:plasma membrane"/>
    <property type="evidence" value="ECO:0007669"/>
    <property type="project" value="UniProtKB-SubCell"/>
</dbReference>
<evidence type="ECO:0000256" key="2">
    <source>
        <dbReference type="ARBA" id="ARBA00004589"/>
    </source>
</evidence>
<keyword evidence="7" id="KW-1015">Disulfide bond</keyword>
<dbReference type="STRING" id="286115.A0A507D2K7"/>
<dbReference type="Gene3D" id="1.20.58.1040">
    <property type="match status" value="1"/>
</dbReference>
<protein>
    <recommendedName>
        <fullName evidence="10">1,3-beta-glucanosyltransferase</fullName>
        <ecNumber evidence="10">2.4.1.-</ecNumber>
    </recommendedName>
</protein>
<feature type="region of interest" description="Disordered" evidence="11">
    <location>
        <begin position="1100"/>
        <end position="1212"/>
    </location>
</feature>
<dbReference type="EC" id="2.4.1.-" evidence="10"/>
<evidence type="ECO:0000256" key="6">
    <source>
        <dbReference type="ARBA" id="ARBA00023136"/>
    </source>
</evidence>
<evidence type="ECO:0000256" key="8">
    <source>
        <dbReference type="ARBA" id="ARBA00023180"/>
    </source>
</evidence>
<feature type="region of interest" description="Disordered" evidence="11">
    <location>
        <begin position="854"/>
        <end position="879"/>
    </location>
</feature>
<dbReference type="EMBL" id="QEAN01000148">
    <property type="protein sequence ID" value="TPX45703.1"/>
    <property type="molecule type" value="Genomic_DNA"/>
</dbReference>
<evidence type="ECO:0000256" key="5">
    <source>
        <dbReference type="ARBA" id="ARBA00022729"/>
    </source>
</evidence>
<evidence type="ECO:0000313" key="14">
    <source>
        <dbReference type="Proteomes" id="UP000317494"/>
    </source>
</evidence>
<feature type="region of interest" description="Disordered" evidence="11">
    <location>
        <begin position="541"/>
        <end position="598"/>
    </location>
</feature>
<feature type="compositionally biased region" description="Basic and acidic residues" evidence="11">
    <location>
        <begin position="1115"/>
        <end position="1125"/>
    </location>
</feature>
<evidence type="ECO:0000256" key="3">
    <source>
        <dbReference type="ARBA" id="ARBA00007528"/>
    </source>
</evidence>
<dbReference type="Pfam" id="PF07983">
    <property type="entry name" value="X8"/>
    <property type="match status" value="1"/>
</dbReference>
<feature type="region of interest" description="Disordered" evidence="11">
    <location>
        <begin position="490"/>
        <end position="519"/>
    </location>
</feature>
<accession>A0A507D2K7</accession>
<dbReference type="Pfam" id="PF03198">
    <property type="entry name" value="Glyco_hydro_72"/>
    <property type="match status" value="1"/>
</dbReference>
<keyword evidence="14" id="KW-1185">Reference proteome</keyword>
<feature type="compositionally biased region" description="Polar residues" evidence="11">
    <location>
        <begin position="680"/>
        <end position="692"/>
    </location>
</feature>
<evidence type="ECO:0000256" key="4">
    <source>
        <dbReference type="ARBA" id="ARBA00022622"/>
    </source>
</evidence>
<feature type="compositionally biased region" description="Polar residues" evidence="11">
    <location>
        <begin position="573"/>
        <end position="582"/>
    </location>
</feature>
<keyword evidence="10" id="KW-0808">Transferase</keyword>
<evidence type="ECO:0000259" key="12">
    <source>
        <dbReference type="SMART" id="SM00768"/>
    </source>
</evidence>
<feature type="compositionally biased region" description="Polar residues" evidence="11">
    <location>
        <begin position="638"/>
        <end position="673"/>
    </location>
</feature>
<keyword evidence="9 10" id="KW-0449">Lipoprotein</keyword>
<feature type="compositionally biased region" description="Low complexity" evidence="11">
    <location>
        <begin position="627"/>
        <end position="637"/>
    </location>
</feature>
<dbReference type="GO" id="GO:0071970">
    <property type="term" value="P:fungal-type cell wall (1-&gt;3)-beta-D-glucan biosynthetic process"/>
    <property type="evidence" value="ECO:0007669"/>
    <property type="project" value="TreeGrafter"/>
</dbReference>
<evidence type="ECO:0000256" key="1">
    <source>
        <dbReference type="ARBA" id="ARBA00004196"/>
    </source>
</evidence>
<comment type="subcellular location">
    <subcellularLocation>
        <location evidence="1">Cell envelope</location>
    </subcellularLocation>
    <subcellularLocation>
        <location evidence="10">Cell membrane</location>
        <topology evidence="10">Lipid-anchor</topology>
        <topology evidence="10">GPI-anchor</topology>
    </subcellularLocation>
    <subcellularLocation>
        <location evidence="2">Membrane</location>
        <topology evidence="2">Lipid-anchor</topology>
        <topology evidence="2">GPI-anchor</topology>
    </subcellularLocation>
</comment>
<dbReference type="Gene3D" id="3.20.20.80">
    <property type="entry name" value="Glycosidases"/>
    <property type="match status" value="1"/>
</dbReference>
<evidence type="ECO:0000256" key="10">
    <source>
        <dbReference type="RuleBase" id="RU361209"/>
    </source>
</evidence>
<dbReference type="Gene3D" id="2.170.130.20">
    <property type="entry name" value="LCCL-like domain"/>
    <property type="match status" value="1"/>
</dbReference>
<feature type="region of interest" description="Disordered" evidence="11">
    <location>
        <begin position="618"/>
        <end position="692"/>
    </location>
</feature>
<evidence type="ECO:0000256" key="9">
    <source>
        <dbReference type="ARBA" id="ARBA00023288"/>
    </source>
</evidence>
<organism evidence="13 14">
    <name type="scientific">Synchytrium endobioticum</name>
    <dbReference type="NCBI Taxonomy" id="286115"/>
    <lineage>
        <taxon>Eukaryota</taxon>
        <taxon>Fungi</taxon>
        <taxon>Fungi incertae sedis</taxon>
        <taxon>Chytridiomycota</taxon>
        <taxon>Chytridiomycota incertae sedis</taxon>
        <taxon>Chytridiomycetes</taxon>
        <taxon>Synchytriales</taxon>
        <taxon>Synchytriaceae</taxon>
        <taxon>Synchytrium</taxon>
    </lineage>
</organism>
<feature type="compositionally biased region" description="Polar residues" evidence="11">
    <location>
        <begin position="777"/>
        <end position="790"/>
    </location>
</feature>
<gene>
    <name evidence="13" type="ORF">SeMB42_g03908</name>
</gene>
<keyword evidence="8" id="KW-0325">Glycoprotein</keyword>
<feature type="region of interest" description="Disordered" evidence="11">
    <location>
        <begin position="714"/>
        <end position="833"/>
    </location>
</feature>
<keyword evidence="6 10" id="KW-0472">Membrane</keyword>
<name>A0A507D2K7_9FUNG</name>
<keyword evidence="5" id="KW-0732">Signal</keyword>
<evidence type="ECO:0000313" key="13">
    <source>
        <dbReference type="EMBL" id="TPX45703.1"/>
    </source>
</evidence>
<dbReference type="InterPro" id="IPR012946">
    <property type="entry name" value="X8"/>
</dbReference>
<feature type="compositionally biased region" description="Low complexity" evidence="11">
    <location>
        <begin position="506"/>
        <end position="518"/>
    </location>
</feature>
<dbReference type="InterPro" id="IPR004886">
    <property type="entry name" value="Glucanosyltransferase"/>
</dbReference>
<dbReference type="GO" id="GO:0042124">
    <property type="term" value="F:1,3-beta-glucanosyltransferase activity"/>
    <property type="evidence" value="ECO:0007669"/>
    <property type="project" value="TreeGrafter"/>
</dbReference>
<proteinExistence type="inferred from homology"/>
<sequence length="1530" mass="167163">MLSKLTRTALYGVLNPPSARWYSHQPSRPLKHENSEAPSVARGIQTLNPIVIKGNKLFDSITQDQFFIRGVAYQPLLNGKIIDPISNARRDVWRRDLELMKDLGVNVVRVYEVDADVEHDEFMKEIEANQIYLLLDVGSGQASINRKAPSYTVKMLKRYMATVDAFSKYKNLMAFVGGNEVINQGSNTNAAPFVKALIRDLKAHIKKTAPRPIPVGYAATDDDVTRTDVAKYFACGNESTTADFLGINLYEWCGNSTYEQSGYKDRTADFKNYPLPVFLSEYGCNQPLPRAFTEVSAIYGPEMARVFSGGIVYEFSEEHNNYGLVNVTRTTATPLRDYYIYKKALADVHPRGMKMAEQSIRKSTTTCPPQSDTWFATTTLPPTPNECICDAMMESLSCVASVELKGADSSVKELTLSKACGMLASQSAADACQEIAPGDGTTDQYGKYSACSFDQKVSYITNKYYFKQPLRVRSQACNFGGMAHLVTPSRRDMDDSHCVSYSPDEGSTSSPRPDSGSSCLHGGKAVLGSVVASRSSKILAADDDKGRDQRGDFFMSSESDRRTTATAAAGPVSSYSITSTGDNDAGTEPFPTLPSPHVYPATTASSARPLLSPLGFVPFTTGKPRDTTNPATYTTSTSGIDRSTGTNNNGHAVNQAHASPSSTSHSQPQNSATLVGRSQARPTSAQVDSMSSYSIPPSNVHLLPPAPPLSIFASHPTFANPTTPQPNTKIVSSTHSSRTASPIPSNRPSHAPPQMLSSTSAGPYPRDQAGTPLPAPTTVNPFVSSQQSSLYVAPPLKKDAASTPSGARGRITTTPQPPSSTTTSTPSANSGNILMPMVPSIPLTAAQIMPSYSSTSINSSHVSSTVIPPPTPPPPPSTNKGYLLSHIDGLFDDHESAMRSHHSNVLPRGQMSHHISSIPQQAPSLIHQQPVSKNDDAVIIIDEDSWIRKRPSKPQEETLGQVLGLKRLAESNTNGPDDRKKRKIGDITVINDDSLNYIPVDVGEKFLGHILYTGATVSIGNSNNIKQFLLPPFSDKDHYATIDVRIPAKYLSFKDNIAVDNMAIWGTDVYTDDSDVVAMAIHAGFFRPYDYVDKQTIGLNRGSSGSVENMNETITKIDVKTEPNDGKGSSDSGRSNSKTVSSSGSASCSYQEADVSKPANDLRDCSSNSTSENISPLPNGITHDMDDKTRRRICSPPLEPIQGEFNPKTNSPAHDITVTLRILPRLRHYYPSTRHGITTRGWGGSHDGESLRVEGVRVEKDKPCFDSAGRKQGAKEWNIFARSIALEMMGLGPDGHPQNGEVDHHTRDHGWETECSLGGGVTIVFSPLSGVACLKYAPKLLLDWPPHLRDLFSAIQNPIYGQLVSIDESADSFSRAEVRQAGLEGWPYFRMKLNRGDALCLEGDDDKSYVLKLEPPGKIHLRRRTYSFSDEPLQLELDYHQISWEGDGLMVSDTRAIPIARFYCVITIGRVITDLQSPVSILAKRWKEVTDNHHLFSEFLPSLMSWRSREEGIGWDHDRLSDSKYRGTKF</sequence>
<feature type="compositionally biased region" description="Pro residues" evidence="11">
    <location>
        <begin position="867"/>
        <end position="877"/>
    </location>
</feature>